<keyword evidence="2" id="KW-1185">Reference proteome</keyword>
<evidence type="ECO:0000313" key="1">
    <source>
        <dbReference type="EMBL" id="TGO77169.1"/>
    </source>
</evidence>
<protein>
    <submittedName>
        <fullName evidence="1">Uncharacterized protein</fullName>
    </submittedName>
</protein>
<gene>
    <name evidence="1" type="ORF">BELL_0120g00220</name>
</gene>
<name>A0A4Z1JTM5_9HELO</name>
<dbReference type="EMBL" id="PQXM01000119">
    <property type="protein sequence ID" value="TGO77169.1"/>
    <property type="molecule type" value="Genomic_DNA"/>
</dbReference>
<comment type="caution">
    <text evidence="1">The sequence shown here is derived from an EMBL/GenBank/DDBJ whole genome shotgun (WGS) entry which is preliminary data.</text>
</comment>
<organism evidence="1 2">
    <name type="scientific">Botrytis elliptica</name>
    <dbReference type="NCBI Taxonomy" id="278938"/>
    <lineage>
        <taxon>Eukaryota</taxon>
        <taxon>Fungi</taxon>
        <taxon>Dikarya</taxon>
        <taxon>Ascomycota</taxon>
        <taxon>Pezizomycotina</taxon>
        <taxon>Leotiomycetes</taxon>
        <taxon>Helotiales</taxon>
        <taxon>Sclerotiniaceae</taxon>
        <taxon>Botrytis</taxon>
    </lineage>
</organism>
<sequence>MGAFNCLLEAETDLHSLSNKATRALYTYHGNITSIQPNESFQLYPQDKKGERFVFEHNR</sequence>
<reference evidence="1 2" key="1">
    <citation type="submission" date="2017-12" db="EMBL/GenBank/DDBJ databases">
        <title>Comparative genomics of Botrytis spp.</title>
        <authorList>
            <person name="Valero-Jimenez C.A."/>
            <person name="Tapia P."/>
            <person name="Veloso J."/>
            <person name="Silva-Moreno E."/>
            <person name="Staats M."/>
            <person name="Valdes J.H."/>
            <person name="Van Kan J.A.L."/>
        </authorList>
    </citation>
    <scope>NUCLEOTIDE SEQUENCE [LARGE SCALE GENOMIC DNA]</scope>
    <source>
        <strain evidence="1 2">Be9601</strain>
    </source>
</reference>
<proteinExistence type="predicted"/>
<accession>A0A4Z1JTM5</accession>
<evidence type="ECO:0000313" key="2">
    <source>
        <dbReference type="Proteomes" id="UP000297229"/>
    </source>
</evidence>
<dbReference type="AlphaFoldDB" id="A0A4Z1JTM5"/>
<dbReference type="Proteomes" id="UP000297229">
    <property type="component" value="Unassembled WGS sequence"/>
</dbReference>